<evidence type="ECO:0000256" key="1">
    <source>
        <dbReference type="ARBA" id="ARBA00004651"/>
    </source>
</evidence>
<dbReference type="Pfam" id="PF13231">
    <property type="entry name" value="PMT_2"/>
    <property type="match status" value="1"/>
</dbReference>
<proteinExistence type="predicted"/>
<sequence>MREFQTKPLIERPWLVLSLVLLGAMVVRLVVFWRTPVIAEDSFFYIYHAQKILAGAWEEAVRCRYNFIPFSSLSIIPFYELVGDWILAGQMSSVFWTLAGTVPLYLLSRQLFSSRVALLMAVAYAFLPFFVKRSLDVLKGPPFWFFSLMGFYLVGRFGQEKRPFWLSLASISFLLASSSRIEALVYLPGTFLFIPFLCRGQGCSPPKALLFFALPPLMVLGLFFLPLFSNKEGTFSLYHLYFEHRIGLIKRHSSYHHWYSQFDTLARKTGAPLWKYLRETLWILPLEILVYKIFSAISGLGPIFCLGMARAKSRLKEPLVAYLSFLSALAFLLLLFWAYKFPAITKRYVIVFVLPAYVFVGLGLEWLLDRWPKRQKKVFVFLLILLLSFPLVDIHKLRRKNKIPFLKAARVINRLERHHRPVKIATTSWYILFYVNYFRRPAICYLSMVNYRQLTSNPQNLPQVLRQEKVAYFVWEEKTLGRRGETIRAVADKYLQPLGVFPDSSLGTIILYRIPPKEASRPDEASLPPRLSGERPGRP</sequence>
<comment type="subcellular location">
    <subcellularLocation>
        <location evidence="1">Cell membrane</location>
        <topology evidence="1">Multi-pass membrane protein</topology>
    </subcellularLocation>
</comment>
<accession>A0A6G7PY08</accession>
<evidence type="ECO:0000256" key="7">
    <source>
        <dbReference type="ARBA" id="ARBA00023136"/>
    </source>
</evidence>
<keyword evidence="6" id="KW-1133">Transmembrane helix</keyword>
<dbReference type="PANTHER" id="PTHR33908">
    <property type="entry name" value="MANNOSYLTRANSFERASE YKCB-RELATED"/>
    <property type="match status" value="1"/>
</dbReference>
<evidence type="ECO:0000256" key="5">
    <source>
        <dbReference type="ARBA" id="ARBA00022692"/>
    </source>
</evidence>
<evidence type="ECO:0000313" key="9">
    <source>
        <dbReference type="EMBL" id="QIJ72467.1"/>
    </source>
</evidence>
<dbReference type="GO" id="GO:0005886">
    <property type="term" value="C:plasma membrane"/>
    <property type="evidence" value="ECO:0007669"/>
    <property type="project" value="UniProtKB-SubCell"/>
</dbReference>
<evidence type="ECO:0000256" key="3">
    <source>
        <dbReference type="ARBA" id="ARBA00022676"/>
    </source>
</evidence>
<keyword evidence="2" id="KW-1003">Cell membrane</keyword>
<evidence type="ECO:0000259" key="8">
    <source>
        <dbReference type="Pfam" id="PF13231"/>
    </source>
</evidence>
<keyword evidence="7" id="KW-0472">Membrane</keyword>
<reference evidence="9 10" key="1">
    <citation type="submission" date="2020-02" db="EMBL/GenBank/DDBJ databases">
        <title>Genome analysis of Thermosulfuriphilus ammonigenes ST65T, an anaerobic thermophilic chemolithoautotrophic bacterium isolated from a deep-sea hydrothermal vent.</title>
        <authorList>
            <person name="Slobodkina G."/>
            <person name="Allioux M."/>
            <person name="Merkel A."/>
            <person name="Alain K."/>
            <person name="Jebbar M."/>
            <person name="Slobodkin A."/>
        </authorList>
    </citation>
    <scope>NUCLEOTIDE SEQUENCE [LARGE SCALE GENOMIC DNA]</scope>
    <source>
        <strain evidence="9 10">ST65</strain>
    </source>
</reference>
<feature type="domain" description="Glycosyltransferase RgtA/B/C/D-like" evidence="8">
    <location>
        <begin position="78"/>
        <end position="194"/>
    </location>
</feature>
<keyword evidence="4 9" id="KW-0808">Transferase</keyword>
<keyword evidence="5" id="KW-0812">Transmembrane</keyword>
<dbReference type="GO" id="GO:0016763">
    <property type="term" value="F:pentosyltransferase activity"/>
    <property type="evidence" value="ECO:0007669"/>
    <property type="project" value="TreeGrafter"/>
</dbReference>
<dbReference type="InterPro" id="IPR050297">
    <property type="entry name" value="LipidA_mod_glycosyltrf_83"/>
</dbReference>
<name>A0A6G7PY08_9BACT</name>
<dbReference type="Proteomes" id="UP000502179">
    <property type="component" value="Chromosome"/>
</dbReference>
<dbReference type="GO" id="GO:0009103">
    <property type="term" value="P:lipopolysaccharide biosynthetic process"/>
    <property type="evidence" value="ECO:0007669"/>
    <property type="project" value="UniProtKB-ARBA"/>
</dbReference>
<keyword evidence="3" id="KW-0328">Glycosyltransferase</keyword>
<dbReference type="KEGG" id="tav:G4V39_09370"/>
<evidence type="ECO:0000256" key="6">
    <source>
        <dbReference type="ARBA" id="ARBA00022989"/>
    </source>
</evidence>
<dbReference type="EMBL" id="CP048877">
    <property type="protein sequence ID" value="QIJ72467.1"/>
    <property type="molecule type" value="Genomic_DNA"/>
</dbReference>
<evidence type="ECO:0000313" key="10">
    <source>
        <dbReference type="Proteomes" id="UP000502179"/>
    </source>
</evidence>
<dbReference type="AlphaFoldDB" id="A0A6G7PY08"/>
<evidence type="ECO:0000256" key="4">
    <source>
        <dbReference type="ARBA" id="ARBA00022679"/>
    </source>
</evidence>
<organism evidence="9 10">
    <name type="scientific">Thermosulfuriphilus ammonigenes</name>
    <dbReference type="NCBI Taxonomy" id="1936021"/>
    <lineage>
        <taxon>Bacteria</taxon>
        <taxon>Pseudomonadati</taxon>
        <taxon>Thermodesulfobacteriota</taxon>
        <taxon>Thermodesulfobacteria</taxon>
        <taxon>Thermodesulfobacteriales</taxon>
        <taxon>Thermodesulfobacteriaceae</taxon>
        <taxon>Thermosulfuriphilus</taxon>
    </lineage>
</organism>
<dbReference type="PANTHER" id="PTHR33908:SF11">
    <property type="entry name" value="MEMBRANE PROTEIN"/>
    <property type="match status" value="1"/>
</dbReference>
<dbReference type="InterPro" id="IPR038731">
    <property type="entry name" value="RgtA/B/C-like"/>
</dbReference>
<keyword evidence="10" id="KW-1185">Reference proteome</keyword>
<protein>
    <submittedName>
        <fullName evidence="9">Phospholipid carrier-dependent glycosyltransferase</fullName>
    </submittedName>
</protein>
<evidence type="ECO:0000256" key="2">
    <source>
        <dbReference type="ARBA" id="ARBA00022475"/>
    </source>
</evidence>
<gene>
    <name evidence="9" type="ORF">G4V39_09370</name>
</gene>
<dbReference type="RefSeq" id="WP_166032684.1">
    <property type="nucleotide sequence ID" value="NZ_CP048877.1"/>
</dbReference>